<dbReference type="AlphaFoldDB" id="A0A0R2DG21"/>
<evidence type="ECO:0000313" key="5">
    <source>
        <dbReference type="Proteomes" id="UP000051589"/>
    </source>
</evidence>
<reference evidence="4 5" key="1">
    <citation type="journal article" date="2015" name="Genome Announc.">
        <title>Expanding the biotechnology potential of lactobacilli through comparative genomics of 213 strains and associated genera.</title>
        <authorList>
            <person name="Sun Z."/>
            <person name="Harris H.M."/>
            <person name="McCann A."/>
            <person name="Guo C."/>
            <person name="Argimon S."/>
            <person name="Zhang W."/>
            <person name="Yang X."/>
            <person name="Jeffery I.B."/>
            <person name="Cooney J.C."/>
            <person name="Kagawa T.F."/>
            <person name="Liu W."/>
            <person name="Song Y."/>
            <person name="Salvetti E."/>
            <person name="Wrobel A."/>
            <person name="Rasinkangas P."/>
            <person name="Parkhill J."/>
            <person name="Rea M.C."/>
            <person name="O'Sullivan O."/>
            <person name="Ritari J."/>
            <person name="Douillard F.P."/>
            <person name="Paul Ross R."/>
            <person name="Yang R."/>
            <person name="Briner A.E."/>
            <person name="Felis G.E."/>
            <person name="de Vos W.M."/>
            <person name="Barrangou R."/>
            <person name="Klaenhammer T.R."/>
            <person name="Caufield P.W."/>
            <person name="Cui Y."/>
            <person name="Zhang H."/>
            <person name="O'Toole P.W."/>
        </authorList>
    </citation>
    <scope>NUCLEOTIDE SEQUENCE [LARGE SCALE GENOMIC DNA]</scope>
    <source>
        <strain evidence="4 5">DSM 21775</strain>
    </source>
</reference>
<dbReference type="STRING" id="1423803.FD13_GL001258"/>
<keyword evidence="1" id="KW-0677">Repeat</keyword>
<name>A0A0R2DG21_9LACO</name>
<evidence type="ECO:0000259" key="2">
    <source>
        <dbReference type="Pfam" id="PF06458"/>
    </source>
</evidence>
<dbReference type="Pfam" id="PF19087">
    <property type="entry name" value="DUF5776"/>
    <property type="match status" value="2"/>
</dbReference>
<gene>
    <name evidence="4" type="ORF">FD13_GL001258</name>
</gene>
<comment type="caution">
    <text evidence="4">The sequence shown here is derived from an EMBL/GenBank/DDBJ whole genome shotgun (WGS) entry which is preliminary data.</text>
</comment>
<organism evidence="4 5">
    <name type="scientific">Levilactobacillus senmaizukei DSM 21775 = NBRC 103853</name>
    <dbReference type="NCBI Taxonomy" id="1423803"/>
    <lineage>
        <taxon>Bacteria</taxon>
        <taxon>Bacillati</taxon>
        <taxon>Bacillota</taxon>
        <taxon>Bacilli</taxon>
        <taxon>Lactobacillales</taxon>
        <taxon>Lactobacillaceae</taxon>
        <taxon>Levilactobacillus</taxon>
    </lineage>
</organism>
<accession>A0A0R2DG21</accession>
<dbReference type="Pfam" id="PF06458">
    <property type="entry name" value="MucBP"/>
    <property type="match status" value="1"/>
</dbReference>
<proteinExistence type="predicted"/>
<dbReference type="Proteomes" id="UP000051589">
    <property type="component" value="Unassembled WGS sequence"/>
</dbReference>
<dbReference type="EMBL" id="AYZH01000003">
    <property type="protein sequence ID" value="KRN02942.1"/>
    <property type="molecule type" value="Genomic_DNA"/>
</dbReference>
<evidence type="ECO:0000256" key="1">
    <source>
        <dbReference type="ARBA" id="ARBA00022737"/>
    </source>
</evidence>
<dbReference type="InterPro" id="IPR044081">
    <property type="entry name" value="DUF5776"/>
</dbReference>
<keyword evidence="5" id="KW-1185">Reference proteome</keyword>
<feature type="domain" description="MucBP" evidence="2">
    <location>
        <begin position="244"/>
        <end position="306"/>
    </location>
</feature>
<protein>
    <recommendedName>
        <fullName evidence="6">MucBP domain-containing protein</fullName>
    </recommendedName>
</protein>
<dbReference type="PATRIC" id="fig|1423803.3.peg.1283"/>
<sequence length="538" mass="59846">MIYDGTNAPTKNYWYPQADSQTYTLAEISAPDFAATYPKGVTDPLMVEETTDMMKKHAFAKFSVFLDDSLAQHVYDHFYPQGADDGESYIQLHTMYMHYCLWAIKMGAEQKLGTFNFTAAKHEYYATIRPLLARLDVLQPGGTSYVSHLDPIFAADNDTDSLIPSLGAVPSFHLTQLNTKQLARLDPAASEEKDTQILKKPVSTYIQNVNGKVQADGAIFTGLFQPLTVVLSPEPSVAHATSHPVTVHYVDEQGNTLKPDKTLTGSLDDNYKTEPLSITGYKLVKTTGDESGKFTSSDQSVTYTYRKAPADVVVKNSVVYATKKISLYSSPTFTKKAIKQTYAKKSRMNRPMFKVIGTATSKNGVKRYKVKDLNGKGTTGYITANSDYVAPLYYAKNQSKITVINPKGLNAYSRKNLTGKVAHYKQGKVLKVTQIVHHNLTTRFVLSNGKYVSANKKLVITGKYKMPKRVQAKTAINRYGTANLTKRNRHYAKKTHATFNVTGWAYSNANNFRKGDTLRYKVAGGYITANNHLVKALK</sequence>
<evidence type="ECO:0008006" key="6">
    <source>
        <dbReference type="Google" id="ProtNLM"/>
    </source>
</evidence>
<feature type="domain" description="DUF5776" evidence="3">
    <location>
        <begin position="465"/>
        <end position="534"/>
    </location>
</feature>
<evidence type="ECO:0000259" key="3">
    <source>
        <dbReference type="Pfam" id="PF19087"/>
    </source>
</evidence>
<evidence type="ECO:0000313" key="4">
    <source>
        <dbReference type="EMBL" id="KRN02942.1"/>
    </source>
</evidence>
<feature type="domain" description="DUF5776" evidence="3">
    <location>
        <begin position="393"/>
        <end position="459"/>
    </location>
</feature>
<dbReference type="InterPro" id="IPR009459">
    <property type="entry name" value="MucBP_dom"/>
</dbReference>
<dbReference type="Gene3D" id="3.10.20.320">
    <property type="entry name" value="Putative peptidoglycan bound protein (lpxtg motif)"/>
    <property type="match status" value="1"/>
</dbReference>